<reference evidence="10 11" key="1">
    <citation type="submission" date="2019-03" db="EMBL/GenBank/DDBJ databases">
        <title>Sapientia aquatica gen. nov., sp. nov., isolated from a crater lake.</title>
        <authorList>
            <person name="Felfoldi T."/>
            <person name="Szabo A."/>
            <person name="Toth E."/>
            <person name="Schumann P."/>
            <person name="Keki Z."/>
            <person name="Marialigeti K."/>
            <person name="Mathe I."/>
        </authorList>
    </citation>
    <scope>NUCLEOTIDE SEQUENCE [LARGE SCALE GENOMIC DNA]</scope>
    <source>
        <strain evidence="10 11">SA-152</strain>
    </source>
</reference>
<feature type="transmembrane region" description="Helical" evidence="8">
    <location>
        <begin position="163"/>
        <end position="186"/>
    </location>
</feature>
<gene>
    <name evidence="10" type="ORF">E2I14_04075</name>
</gene>
<feature type="transmembrane region" description="Helical" evidence="8">
    <location>
        <begin position="25"/>
        <end position="49"/>
    </location>
</feature>
<feature type="transmembrane region" description="Helical" evidence="8">
    <location>
        <begin position="289"/>
        <end position="309"/>
    </location>
</feature>
<feature type="transmembrane region" description="Helical" evidence="8">
    <location>
        <begin position="253"/>
        <end position="274"/>
    </location>
</feature>
<keyword evidence="5" id="KW-0769">Symport</keyword>
<dbReference type="AlphaFoldDB" id="A0A4R5W6J3"/>
<dbReference type="InterPro" id="IPR036259">
    <property type="entry name" value="MFS_trans_sf"/>
</dbReference>
<evidence type="ECO:0000256" key="2">
    <source>
        <dbReference type="ARBA" id="ARBA00022448"/>
    </source>
</evidence>
<comment type="subcellular location">
    <subcellularLocation>
        <location evidence="1">Cell membrane</location>
        <topology evidence="1">Multi-pass membrane protein</topology>
    </subcellularLocation>
</comment>
<feature type="transmembrane region" description="Helical" evidence="8">
    <location>
        <begin position="69"/>
        <end position="87"/>
    </location>
</feature>
<dbReference type="Proteomes" id="UP000294829">
    <property type="component" value="Unassembled WGS sequence"/>
</dbReference>
<dbReference type="PANTHER" id="PTHR43528:SF7">
    <property type="entry name" value="MFS TRANSPORTER"/>
    <property type="match status" value="1"/>
</dbReference>
<feature type="transmembrane region" description="Helical" evidence="8">
    <location>
        <begin position="409"/>
        <end position="430"/>
    </location>
</feature>
<feature type="transmembrane region" description="Helical" evidence="8">
    <location>
        <begin position="99"/>
        <end position="119"/>
    </location>
</feature>
<keyword evidence="3" id="KW-1003">Cell membrane</keyword>
<keyword evidence="7 8" id="KW-0472">Membrane</keyword>
<keyword evidence="4 8" id="KW-0812">Transmembrane</keyword>
<feature type="transmembrane region" description="Helical" evidence="8">
    <location>
        <begin position="383"/>
        <end position="403"/>
    </location>
</feature>
<dbReference type="Pfam" id="PF07690">
    <property type="entry name" value="MFS_1"/>
    <property type="match status" value="1"/>
</dbReference>
<feature type="transmembrane region" description="Helical" evidence="8">
    <location>
        <begin position="125"/>
        <end position="151"/>
    </location>
</feature>
<dbReference type="GO" id="GO:0005886">
    <property type="term" value="C:plasma membrane"/>
    <property type="evidence" value="ECO:0007669"/>
    <property type="project" value="UniProtKB-SubCell"/>
</dbReference>
<evidence type="ECO:0000313" key="11">
    <source>
        <dbReference type="Proteomes" id="UP000294829"/>
    </source>
</evidence>
<feature type="transmembrane region" description="Helical" evidence="8">
    <location>
        <begin position="351"/>
        <end position="371"/>
    </location>
</feature>
<proteinExistence type="predicted"/>
<dbReference type="SUPFAM" id="SSF103473">
    <property type="entry name" value="MFS general substrate transporter"/>
    <property type="match status" value="1"/>
</dbReference>
<comment type="caution">
    <text evidence="10">The sequence shown here is derived from an EMBL/GenBank/DDBJ whole genome shotgun (WGS) entry which is preliminary data.</text>
</comment>
<evidence type="ECO:0000256" key="4">
    <source>
        <dbReference type="ARBA" id="ARBA00022692"/>
    </source>
</evidence>
<evidence type="ECO:0000256" key="7">
    <source>
        <dbReference type="ARBA" id="ARBA00023136"/>
    </source>
</evidence>
<feature type="transmembrane region" description="Helical" evidence="8">
    <location>
        <begin position="198"/>
        <end position="217"/>
    </location>
</feature>
<evidence type="ECO:0000256" key="3">
    <source>
        <dbReference type="ARBA" id="ARBA00022475"/>
    </source>
</evidence>
<evidence type="ECO:0000256" key="8">
    <source>
        <dbReference type="SAM" id="Phobius"/>
    </source>
</evidence>
<dbReference type="RefSeq" id="WP_133325635.1">
    <property type="nucleotide sequence ID" value="NZ_SMYL01000001.1"/>
</dbReference>
<name>A0A4R5W6J3_9BURK</name>
<evidence type="ECO:0000256" key="6">
    <source>
        <dbReference type="ARBA" id="ARBA00022989"/>
    </source>
</evidence>
<sequence length="438" mass="47679">MTAQATSATPTLLPNRPLNSNDIKVLSLASLGGALEFYDFIIFIFFASVFSGQFFPADLSPFWKTLNTYGAFAIAYFMRPVGGIIMAHFGDLVGRKRMFTLSIVLMALPTLCIGFLPTFEHIGYAAPILLLAMRMLQGIAIGGEIPGAWVFVSEHVPANRVGIANGMVTGGLTAGILLGSLMALLINSSFSKADITDYAWRIPFIVGGLLGFVTVYLRRYLHETPIFKEMQARKALSEELPIATVYKHFKPQILLSCLTTWLLTAGIVVVILFAPELMKSDIFNVPPKVALTMQSFTIIALAIGCVFTGHMCDKHGAGKTFVVMCIGLAISSTIFYHSIGNVDYVTLTVMYVVTGFFVGIVGGVPNIMILLFPAKIRFTGISFCYNVSYAIFGGLTPLFLGIANKSYPLSASYYVDFLSIVGVFCGLYLVKNRLKLAN</sequence>
<dbReference type="InterPro" id="IPR051084">
    <property type="entry name" value="H+-coupled_symporters"/>
</dbReference>
<dbReference type="PROSITE" id="PS50850">
    <property type="entry name" value="MFS"/>
    <property type="match status" value="1"/>
</dbReference>
<evidence type="ECO:0000259" key="9">
    <source>
        <dbReference type="PROSITE" id="PS50850"/>
    </source>
</evidence>
<accession>A0A4R5W6J3</accession>
<dbReference type="InterPro" id="IPR011701">
    <property type="entry name" value="MFS"/>
</dbReference>
<dbReference type="EMBL" id="SMYL01000001">
    <property type="protein sequence ID" value="TDK68719.1"/>
    <property type="molecule type" value="Genomic_DNA"/>
</dbReference>
<dbReference type="InterPro" id="IPR020846">
    <property type="entry name" value="MFS_dom"/>
</dbReference>
<organism evidence="10 11">
    <name type="scientific">Sapientia aquatica</name>
    <dbReference type="NCBI Taxonomy" id="1549640"/>
    <lineage>
        <taxon>Bacteria</taxon>
        <taxon>Pseudomonadati</taxon>
        <taxon>Pseudomonadota</taxon>
        <taxon>Betaproteobacteria</taxon>
        <taxon>Burkholderiales</taxon>
        <taxon>Oxalobacteraceae</taxon>
        <taxon>Sapientia</taxon>
    </lineage>
</organism>
<dbReference type="OrthoDB" id="6766492at2"/>
<protein>
    <submittedName>
        <fullName evidence="10">MFS transporter</fullName>
    </submittedName>
</protein>
<dbReference type="Gene3D" id="1.20.1250.20">
    <property type="entry name" value="MFS general substrate transporter like domains"/>
    <property type="match status" value="2"/>
</dbReference>
<keyword evidence="6 8" id="KW-1133">Transmembrane helix</keyword>
<feature type="domain" description="Major facilitator superfamily (MFS) profile" evidence="9">
    <location>
        <begin position="25"/>
        <end position="434"/>
    </location>
</feature>
<dbReference type="FunFam" id="1.20.1250.20:FF:000001">
    <property type="entry name" value="Dicarboxylate MFS transporter"/>
    <property type="match status" value="1"/>
</dbReference>
<dbReference type="PANTHER" id="PTHR43528">
    <property type="entry name" value="ALPHA-KETOGLUTARATE PERMEASE"/>
    <property type="match status" value="1"/>
</dbReference>
<evidence type="ECO:0000256" key="5">
    <source>
        <dbReference type="ARBA" id="ARBA00022847"/>
    </source>
</evidence>
<keyword evidence="11" id="KW-1185">Reference proteome</keyword>
<keyword evidence="2" id="KW-0813">Transport</keyword>
<feature type="transmembrane region" description="Helical" evidence="8">
    <location>
        <begin position="321"/>
        <end position="339"/>
    </location>
</feature>
<evidence type="ECO:0000313" key="10">
    <source>
        <dbReference type="EMBL" id="TDK68719.1"/>
    </source>
</evidence>
<dbReference type="GO" id="GO:0015293">
    <property type="term" value="F:symporter activity"/>
    <property type="evidence" value="ECO:0007669"/>
    <property type="project" value="UniProtKB-KW"/>
</dbReference>
<evidence type="ECO:0000256" key="1">
    <source>
        <dbReference type="ARBA" id="ARBA00004651"/>
    </source>
</evidence>